<keyword evidence="4 5" id="KW-0472">Membrane</keyword>
<sequence length="163" mass="18823">MRYGIYIQYFFSYILGLLFIYTAVRKIVDYTAHVAHIADVKFLSAPIAYHAAYLVIIAEIVIALLLLVPITRVQVWGWKLILPLMLVYTFYVNHVLNLPLFIPCSCKGVHDRLAWTDHYILNAGLAILALSMIILHYRTRKLMKKNNEEKQLNGLIDFVIASR</sequence>
<evidence type="ECO:0000259" key="6">
    <source>
        <dbReference type="Pfam" id="PF07291"/>
    </source>
</evidence>
<feature type="transmembrane region" description="Helical" evidence="5">
    <location>
        <begin position="7"/>
        <end position="27"/>
    </location>
</feature>
<proteinExistence type="predicted"/>
<dbReference type="RefSeq" id="WP_202104099.1">
    <property type="nucleotide sequence ID" value="NZ_JAERTY010000009.1"/>
</dbReference>
<feature type="transmembrane region" description="Helical" evidence="5">
    <location>
        <begin position="47"/>
        <end position="68"/>
    </location>
</feature>
<protein>
    <recommendedName>
        <fullName evidence="6">Methylamine utilisation protein MauE domain-containing protein</fullName>
    </recommendedName>
</protein>
<keyword evidence="8" id="KW-1185">Reference proteome</keyword>
<evidence type="ECO:0000256" key="3">
    <source>
        <dbReference type="ARBA" id="ARBA00022989"/>
    </source>
</evidence>
<evidence type="ECO:0000256" key="5">
    <source>
        <dbReference type="SAM" id="Phobius"/>
    </source>
</evidence>
<evidence type="ECO:0000256" key="2">
    <source>
        <dbReference type="ARBA" id="ARBA00022692"/>
    </source>
</evidence>
<evidence type="ECO:0000256" key="4">
    <source>
        <dbReference type="ARBA" id="ARBA00023136"/>
    </source>
</evidence>
<dbReference type="Pfam" id="PF07291">
    <property type="entry name" value="MauE"/>
    <property type="match status" value="1"/>
</dbReference>
<name>A0ABS1R6S5_9SPHI</name>
<feature type="transmembrane region" description="Helical" evidence="5">
    <location>
        <begin position="119"/>
        <end position="137"/>
    </location>
</feature>
<dbReference type="Proteomes" id="UP000625283">
    <property type="component" value="Unassembled WGS sequence"/>
</dbReference>
<dbReference type="InterPro" id="IPR009908">
    <property type="entry name" value="Methylamine_util_MauE"/>
</dbReference>
<comment type="caution">
    <text evidence="7">The sequence shown here is derived from an EMBL/GenBank/DDBJ whole genome shotgun (WGS) entry which is preliminary data.</text>
</comment>
<accession>A0ABS1R6S5</accession>
<organism evidence="7 8">
    <name type="scientific">Sphingobacterium faecale</name>
    <dbReference type="NCBI Taxonomy" id="2803775"/>
    <lineage>
        <taxon>Bacteria</taxon>
        <taxon>Pseudomonadati</taxon>
        <taxon>Bacteroidota</taxon>
        <taxon>Sphingobacteriia</taxon>
        <taxon>Sphingobacteriales</taxon>
        <taxon>Sphingobacteriaceae</taxon>
        <taxon>Sphingobacterium</taxon>
    </lineage>
</organism>
<keyword evidence="2 5" id="KW-0812">Transmembrane</keyword>
<evidence type="ECO:0000313" key="7">
    <source>
        <dbReference type="EMBL" id="MBL1410404.1"/>
    </source>
</evidence>
<dbReference type="EMBL" id="JAERTY010000009">
    <property type="protein sequence ID" value="MBL1410404.1"/>
    <property type="molecule type" value="Genomic_DNA"/>
</dbReference>
<comment type="subcellular location">
    <subcellularLocation>
        <location evidence="1">Membrane</location>
        <topology evidence="1">Multi-pass membrane protein</topology>
    </subcellularLocation>
</comment>
<evidence type="ECO:0000256" key="1">
    <source>
        <dbReference type="ARBA" id="ARBA00004141"/>
    </source>
</evidence>
<feature type="domain" description="Methylamine utilisation protein MauE" evidence="6">
    <location>
        <begin position="7"/>
        <end position="134"/>
    </location>
</feature>
<evidence type="ECO:0000313" key="8">
    <source>
        <dbReference type="Proteomes" id="UP000625283"/>
    </source>
</evidence>
<keyword evidence="3 5" id="KW-1133">Transmembrane helix</keyword>
<reference evidence="7 8" key="1">
    <citation type="submission" date="2021-01" db="EMBL/GenBank/DDBJ databases">
        <title>C459-1 draft genome sequence.</title>
        <authorList>
            <person name="Zhang X.-F."/>
        </authorList>
    </citation>
    <scope>NUCLEOTIDE SEQUENCE [LARGE SCALE GENOMIC DNA]</scope>
    <source>
        <strain evidence="8">C459-1</strain>
    </source>
</reference>
<feature type="transmembrane region" description="Helical" evidence="5">
    <location>
        <begin position="80"/>
        <end position="99"/>
    </location>
</feature>
<gene>
    <name evidence="7" type="ORF">JKG61_16730</name>
</gene>